<dbReference type="InterPro" id="IPR029032">
    <property type="entry name" value="AhpD-like"/>
</dbReference>
<dbReference type="AlphaFoldDB" id="A0A3G8JHS3"/>
<keyword evidence="2" id="KW-1185">Reference proteome</keyword>
<dbReference type="EMBL" id="CP033972">
    <property type="protein sequence ID" value="AZG44636.1"/>
    <property type="molecule type" value="Genomic_DNA"/>
</dbReference>
<dbReference type="SUPFAM" id="SSF69118">
    <property type="entry name" value="AhpD-like"/>
    <property type="match status" value="1"/>
</dbReference>
<dbReference type="Proteomes" id="UP000271469">
    <property type="component" value="Chromosome"/>
</dbReference>
<evidence type="ECO:0000313" key="2">
    <source>
        <dbReference type="Proteomes" id="UP000271469"/>
    </source>
</evidence>
<proteinExistence type="predicted"/>
<sequence length="170" mass="19006">MNENTFSFCYRVVMSRIGGFADDDIVGWLGLSPTLGGALGDYANAVYNQGRLDVRTRELARMVIAGHNECAVCRGTRAASSGLDEEFYLHVDEWATWPDYSDTERVAAEFAHRFATDHIGLREDEEFWQRCHVSLTDELVVDLALSCALWLGQGRALRVLDVGQACRLTI</sequence>
<name>A0A3G8JHS3_9ACTN</name>
<gene>
    <name evidence="1" type="ORF">D7316_01222</name>
</gene>
<dbReference type="KEGG" id="gom:D7316_01222"/>
<reference evidence="1 2" key="1">
    <citation type="submission" date="2018-11" db="EMBL/GenBank/DDBJ databases">
        <title>Gordonia insulae sp. nov., isolated from an island soil.</title>
        <authorList>
            <person name="Kim Y.S."/>
            <person name="Kim S.B."/>
        </authorList>
    </citation>
    <scope>NUCLEOTIDE SEQUENCE [LARGE SCALE GENOMIC DNA]</scope>
    <source>
        <strain evidence="1 2">MMS17-SY073</strain>
    </source>
</reference>
<organism evidence="1 2">
    <name type="scientific">Gordonia insulae</name>
    <dbReference type="NCBI Taxonomy" id="2420509"/>
    <lineage>
        <taxon>Bacteria</taxon>
        <taxon>Bacillati</taxon>
        <taxon>Actinomycetota</taxon>
        <taxon>Actinomycetes</taxon>
        <taxon>Mycobacteriales</taxon>
        <taxon>Gordoniaceae</taxon>
        <taxon>Gordonia</taxon>
    </lineage>
</organism>
<evidence type="ECO:0008006" key="3">
    <source>
        <dbReference type="Google" id="ProtNLM"/>
    </source>
</evidence>
<accession>A0A3G8JHS3</accession>
<dbReference type="Gene3D" id="1.20.1290.10">
    <property type="entry name" value="AhpD-like"/>
    <property type="match status" value="1"/>
</dbReference>
<evidence type="ECO:0000313" key="1">
    <source>
        <dbReference type="EMBL" id="AZG44636.1"/>
    </source>
</evidence>
<protein>
    <recommendedName>
        <fullName evidence="3">Carboxymuconolactone decarboxylase-like domain-containing protein</fullName>
    </recommendedName>
</protein>